<dbReference type="KEGG" id="sphl:LPB140_08160"/>
<proteinExistence type="predicted"/>
<dbReference type="Proteomes" id="UP000242561">
    <property type="component" value="Chromosome"/>
</dbReference>
<keyword evidence="1" id="KW-0808">Transferase</keyword>
<keyword evidence="2" id="KW-0548">Nucleotidyltransferase</keyword>
<evidence type="ECO:0000256" key="1">
    <source>
        <dbReference type="ARBA" id="ARBA00022679"/>
    </source>
</evidence>
<dbReference type="PANTHER" id="PTHR43584:SF8">
    <property type="entry name" value="N-ACETYLMURAMATE ALPHA-1-PHOSPHATE URIDYLYLTRANSFERASE"/>
    <property type="match status" value="1"/>
</dbReference>
<dbReference type="AlphaFoldDB" id="A0A1L3JCA4"/>
<feature type="domain" description="Nucleotidyl transferase" evidence="3">
    <location>
        <begin position="10"/>
        <end position="149"/>
    </location>
</feature>
<dbReference type="RefSeq" id="WP_072559414.1">
    <property type="nucleotide sequence ID" value="NZ_CP018154.1"/>
</dbReference>
<dbReference type="STRING" id="1913578.LPB140_08160"/>
<dbReference type="OrthoDB" id="9788272at2"/>
<dbReference type="Pfam" id="PF00483">
    <property type="entry name" value="NTP_transferase"/>
    <property type="match status" value="1"/>
</dbReference>
<evidence type="ECO:0000256" key="2">
    <source>
        <dbReference type="ARBA" id="ARBA00022695"/>
    </source>
</evidence>
<dbReference type="EMBL" id="CP018154">
    <property type="protein sequence ID" value="APG62765.1"/>
    <property type="molecule type" value="Genomic_DNA"/>
</dbReference>
<accession>A0A1L3JCA4</accession>
<evidence type="ECO:0000259" key="3">
    <source>
        <dbReference type="Pfam" id="PF00483"/>
    </source>
</evidence>
<dbReference type="InterPro" id="IPR005835">
    <property type="entry name" value="NTP_transferase_dom"/>
</dbReference>
<organism evidence="4 5">
    <name type="scientific">Sphingorhabdus lutea</name>
    <dbReference type="NCBI Taxonomy" id="1913578"/>
    <lineage>
        <taxon>Bacteria</taxon>
        <taxon>Pseudomonadati</taxon>
        <taxon>Pseudomonadota</taxon>
        <taxon>Alphaproteobacteria</taxon>
        <taxon>Sphingomonadales</taxon>
        <taxon>Sphingomonadaceae</taxon>
        <taxon>Sphingorhabdus</taxon>
    </lineage>
</organism>
<dbReference type="InterPro" id="IPR029044">
    <property type="entry name" value="Nucleotide-diphossugar_trans"/>
</dbReference>
<sequence>MNGNVKIDTAMVMSAGLGTRMRPLTDNRPKPLVELAGGALIDHVLTALHQGDVKNIVVNVHYLADQMEEHLSGWDDQFNIKISDERHALMETGGGLVKAQHMLQGDPFFCLNSDNLWVSKDKNIFQEMAQLWRGDVMDALLLLVPHENAHNHIGRGDFNWDGQNLTRRGDDDYAPYIFSGIQIISHNLLKNAPNGPFSTNILWDKAMEDGRVHAHIFNGQWFDIGRPEAIAQTEEYLRENKIEMPAFAHLKKDSVNG</sequence>
<dbReference type="CDD" id="cd06422">
    <property type="entry name" value="NTP_transferase_like_1"/>
    <property type="match status" value="1"/>
</dbReference>
<gene>
    <name evidence="4" type="ORF">LPB140_08160</name>
</gene>
<dbReference type="InterPro" id="IPR050065">
    <property type="entry name" value="GlmU-like"/>
</dbReference>
<protein>
    <recommendedName>
        <fullName evidence="3">Nucleotidyl transferase domain-containing protein</fullName>
    </recommendedName>
</protein>
<evidence type="ECO:0000313" key="5">
    <source>
        <dbReference type="Proteomes" id="UP000242561"/>
    </source>
</evidence>
<dbReference type="GO" id="GO:0016779">
    <property type="term" value="F:nucleotidyltransferase activity"/>
    <property type="evidence" value="ECO:0007669"/>
    <property type="project" value="UniProtKB-KW"/>
</dbReference>
<dbReference type="PANTHER" id="PTHR43584">
    <property type="entry name" value="NUCLEOTIDYL TRANSFERASE"/>
    <property type="match status" value="1"/>
</dbReference>
<keyword evidence="5" id="KW-1185">Reference proteome</keyword>
<name>A0A1L3JCA4_9SPHN</name>
<dbReference type="SUPFAM" id="SSF53448">
    <property type="entry name" value="Nucleotide-diphospho-sugar transferases"/>
    <property type="match status" value="1"/>
</dbReference>
<reference evidence="4 5" key="1">
    <citation type="submission" date="2016-11" db="EMBL/GenBank/DDBJ databases">
        <title>Sphingorhabdus sp. LPB0140, isolated from marine environment.</title>
        <authorList>
            <person name="Kim E."/>
            <person name="Yi H."/>
        </authorList>
    </citation>
    <scope>NUCLEOTIDE SEQUENCE [LARGE SCALE GENOMIC DNA]</scope>
    <source>
        <strain evidence="4 5">LPB0140</strain>
    </source>
</reference>
<dbReference type="Gene3D" id="3.90.550.10">
    <property type="entry name" value="Spore Coat Polysaccharide Biosynthesis Protein SpsA, Chain A"/>
    <property type="match status" value="1"/>
</dbReference>
<evidence type="ECO:0000313" key="4">
    <source>
        <dbReference type="EMBL" id="APG62765.1"/>
    </source>
</evidence>